<dbReference type="EMBL" id="BLAY01000138">
    <property type="protein sequence ID" value="GET41866.1"/>
    <property type="molecule type" value="Genomic_DNA"/>
</dbReference>
<comment type="caution">
    <text evidence="1">The sequence shown here is derived from an EMBL/GenBank/DDBJ whole genome shotgun (WGS) entry which is preliminary data.</text>
</comment>
<evidence type="ECO:0000313" key="1">
    <source>
        <dbReference type="EMBL" id="GET41866.1"/>
    </source>
</evidence>
<keyword evidence="2" id="KW-1185">Reference proteome</keyword>
<dbReference type="Proteomes" id="UP001050975">
    <property type="component" value="Unassembled WGS sequence"/>
</dbReference>
<proteinExistence type="predicted"/>
<sequence length="57" mass="6580">MQLQIGSEILSSLGFSLFQNEENQFLIRKNALGETCYIVCLNTLTQELWEELEGKQE</sequence>
<dbReference type="AlphaFoldDB" id="A0AAV3XK28"/>
<organism evidence="1 2">
    <name type="scientific">Microseira wollei NIES-4236</name>
    <dbReference type="NCBI Taxonomy" id="2530354"/>
    <lineage>
        <taxon>Bacteria</taxon>
        <taxon>Bacillati</taxon>
        <taxon>Cyanobacteriota</taxon>
        <taxon>Cyanophyceae</taxon>
        <taxon>Oscillatoriophycideae</taxon>
        <taxon>Aerosakkonematales</taxon>
        <taxon>Aerosakkonemataceae</taxon>
        <taxon>Microseira</taxon>
    </lineage>
</organism>
<name>A0AAV3XK28_9CYAN</name>
<evidence type="ECO:0000313" key="2">
    <source>
        <dbReference type="Proteomes" id="UP001050975"/>
    </source>
</evidence>
<gene>
    <name evidence="1" type="ORF">MiSe_66800</name>
</gene>
<accession>A0AAV3XK28</accession>
<dbReference type="RefSeq" id="WP_226588552.1">
    <property type="nucleotide sequence ID" value="NZ_BLAY01000138.1"/>
</dbReference>
<reference evidence="1" key="1">
    <citation type="submission" date="2019-10" db="EMBL/GenBank/DDBJ databases">
        <title>Draft genome sequece of Microseira wollei NIES-4236.</title>
        <authorList>
            <person name="Yamaguchi H."/>
            <person name="Suzuki S."/>
            <person name="Kawachi M."/>
        </authorList>
    </citation>
    <scope>NUCLEOTIDE SEQUENCE</scope>
    <source>
        <strain evidence="1">NIES-4236</strain>
    </source>
</reference>
<protein>
    <submittedName>
        <fullName evidence="1">Uncharacterized protein</fullName>
    </submittedName>
</protein>